<evidence type="ECO:0000256" key="4">
    <source>
        <dbReference type="ARBA" id="ARBA00023212"/>
    </source>
</evidence>
<name>A0A6A5C380_NAEFO</name>
<feature type="region of interest" description="Disordered" evidence="6">
    <location>
        <begin position="514"/>
        <end position="558"/>
    </location>
</feature>
<dbReference type="OMA" id="TYFVCND"/>
<keyword evidence="2" id="KW-0963">Cytoplasm</keyword>
<keyword evidence="4" id="KW-0206">Cytoskeleton</keyword>
<dbReference type="VEuPathDB" id="AmoebaDB:FDP41_013542"/>
<comment type="caution">
    <text evidence="7">The sequence shown here is derived from an EMBL/GenBank/DDBJ whole genome shotgun (WGS) entry which is preliminary data.</text>
</comment>
<dbReference type="GO" id="GO:0060294">
    <property type="term" value="P:cilium movement involved in cell motility"/>
    <property type="evidence" value="ECO:0007669"/>
    <property type="project" value="InterPro"/>
</dbReference>
<evidence type="ECO:0008006" key="9">
    <source>
        <dbReference type="Google" id="ProtNLM"/>
    </source>
</evidence>
<dbReference type="GO" id="GO:0035082">
    <property type="term" value="P:axoneme assembly"/>
    <property type="evidence" value="ECO:0007669"/>
    <property type="project" value="TreeGrafter"/>
</dbReference>
<evidence type="ECO:0000256" key="2">
    <source>
        <dbReference type="ARBA" id="ARBA00022490"/>
    </source>
</evidence>
<sequence>MSATTPQTLFEDAKAYLQITNENGKSIYDMLIDIVTYLQNQKNIKEINLRSLLQNLSEDAFKYGERARFEELFRMSKPNHESCVKAKDIIAILSKHKEQMQEEFSKRRDELKAINAKKDDEENNEETATEENPEDKNYVYSNPDGISNLIEDFYALSNVGIALPQEEICFIQIALKTLKNSKKLSNVRFFGKIFGIQSNYYVFESNYHFEERQQEDNIHESSGKPGINRYTYWVLSSKRSESPFSFVKLPDVTPEQIQVAREITKLFSGDLNRPVHSYPVFPGKEANYLRAQIARIVHGSTLAPVGLFEEREIPEKEEEEDEEGNKKKKEPKFKEQLPPMVKVKEGFELKNPEEMKSFENWVHLYPGILKSGYLTKEKQEGDEESGEEGDKDPLIAPLRSVQEDDPLKRSKFTSQNDRKKKHEEEDEENDEGEKEKAGKTPAWKVNMSNERKQTCHHKFFRTVLLSSLRWPGAHSFYRLTGPTCHFGNVYIGYGVKSPGISFTPQFPPMVVEELKEPTDQTDPNPNDIKRMLQGLEPTAEEPSQEGDEEEKNDEEEDE</sequence>
<keyword evidence="3" id="KW-0969">Cilium</keyword>
<comment type="subcellular location">
    <subcellularLocation>
        <location evidence="1">Cytoplasm</location>
        <location evidence="1">Cytoskeleton</location>
        <location evidence="1">Cilium axoneme</location>
    </subcellularLocation>
</comment>
<proteinExistence type="predicted"/>
<evidence type="ECO:0000256" key="3">
    <source>
        <dbReference type="ARBA" id="ARBA00023069"/>
    </source>
</evidence>
<evidence type="ECO:0000313" key="7">
    <source>
        <dbReference type="EMBL" id="KAF0980328.1"/>
    </source>
</evidence>
<organism evidence="7 8">
    <name type="scientific">Naegleria fowleri</name>
    <name type="common">Brain eating amoeba</name>
    <dbReference type="NCBI Taxonomy" id="5763"/>
    <lineage>
        <taxon>Eukaryota</taxon>
        <taxon>Discoba</taxon>
        <taxon>Heterolobosea</taxon>
        <taxon>Tetramitia</taxon>
        <taxon>Eutetramitia</taxon>
        <taxon>Vahlkampfiidae</taxon>
        <taxon>Naegleria</taxon>
    </lineage>
</organism>
<feature type="compositionally biased region" description="Acidic residues" evidence="6">
    <location>
        <begin position="380"/>
        <end position="390"/>
    </location>
</feature>
<dbReference type="Proteomes" id="UP000444721">
    <property type="component" value="Unassembled WGS sequence"/>
</dbReference>
<evidence type="ECO:0000256" key="5">
    <source>
        <dbReference type="ARBA" id="ARBA00023273"/>
    </source>
</evidence>
<dbReference type="VEuPathDB" id="AmoebaDB:NfTy_028210"/>
<feature type="region of interest" description="Disordered" evidence="6">
    <location>
        <begin position="113"/>
        <end position="139"/>
    </location>
</feature>
<dbReference type="RefSeq" id="XP_044565041.1">
    <property type="nucleotide sequence ID" value="XM_044704184.1"/>
</dbReference>
<feature type="region of interest" description="Disordered" evidence="6">
    <location>
        <begin position="377"/>
        <end position="444"/>
    </location>
</feature>
<evidence type="ECO:0000256" key="6">
    <source>
        <dbReference type="SAM" id="MobiDB-lite"/>
    </source>
</evidence>
<dbReference type="InterPro" id="IPR006802">
    <property type="entry name" value="Radial_spoke"/>
</dbReference>
<dbReference type="GeneID" id="68120757"/>
<dbReference type="AlphaFoldDB" id="A0A6A5C380"/>
<dbReference type="VEuPathDB" id="AmoebaDB:NF0019720"/>
<dbReference type="Pfam" id="PF04712">
    <property type="entry name" value="Radial_spoke"/>
    <property type="match status" value="2"/>
</dbReference>
<feature type="compositionally biased region" description="Acidic residues" evidence="6">
    <location>
        <begin position="121"/>
        <end position="133"/>
    </location>
</feature>
<evidence type="ECO:0000313" key="8">
    <source>
        <dbReference type="Proteomes" id="UP000444721"/>
    </source>
</evidence>
<keyword evidence="8" id="KW-1185">Reference proteome</keyword>
<accession>A0A6A5C380</accession>
<evidence type="ECO:0000256" key="1">
    <source>
        <dbReference type="ARBA" id="ARBA00004430"/>
    </source>
</evidence>
<feature type="region of interest" description="Disordered" evidence="6">
    <location>
        <begin position="308"/>
        <end position="339"/>
    </location>
</feature>
<dbReference type="PANTHER" id="PTHR13159:SF0">
    <property type="entry name" value="RADIAL SPOKE HEAD 6 HOMOLOG A"/>
    <property type="match status" value="1"/>
</dbReference>
<reference evidence="7 8" key="1">
    <citation type="journal article" date="2019" name="Sci. Rep.">
        <title>Nanopore sequencing improves the draft genome of the human pathogenic amoeba Naegleria fowleri.</title>
        <authorList>
            <person name="Liechti N."/>
            <person name="Schurch N."/>
            <person name="Bruggmann R."/>
            <person name="Wittwer M."/>
        </authorList>
    </citation>
    <scope>NUCLEOTIDE SEQUENCE [LARGE SCALE GENOMIC DNA]</scope>
    <source>
        <strain evidence="7 8">ATCC 30894</strain>
    </source>
</reference>
<dbReference type="GO" id="GO:0001534">
    <property type="term" value="C:radial spoke"/>
    <property type="evidence" value="ECO:0007669"/>
    <property type="project" value="InterPro"/>
</dbReference>
<dbReference type="EMBL" id="VFQX01000019">
    <property type="protein sequence ID" value="KAF0980328.1"/>
    <property type="molecule type" value="Genomic_DNA"/>
</dbReference>
<gene>
    <name evidence="7" type="ORF">FDP41_013542</name>
</gene>
<keyword evidence="5" id="KW-0966">Cell projection</keyword>
<protein>
    <recommendedName>
        <fullName evidence="9">Radial spokehead-like protein</fullName>
    </recommendedName>
</protein>
<feature type="compositionally biased region" description="Acidic residues" evidence="6">
    <location>
        <begin position="538"/>
        <end position="558"/>
    </location>
</feature>
<dbReference type="PANTHER" id="PTHR13159">
    <property type="entry name" value="RADIAL SPOKEHEAD-RELATED"/>
    <property type="match status" value="1"/>
</dbReference>
<dbReference type="OrthoDB" id="272202at2759"/>